<evidence type="ECO:0000313" key="6">
    <source>
        <dbReference type="Proteomes" id="UP000031838"/>
    </source>
</evidence>
<dbReference type="InterPro" id="IPR032687">
    <property type="entry name" value="AraC-type_N"/>
</dbReference>
<dbReference type="PANTHER" id="PTHR47894:SF1">
    <property type="entry name" value="HTH-TYPE TRANSCRIPTIONAL REGULATOR VQSM"/>
    <property type="match status" value="1"/>
</dbReference>
<dbReference type="AlphaFoldDB" id="A0A0B6S7I0"/>
<dbReference type="Pfam" id="PF12833">
    <property type="entry name" value="HTH_18"/>
    <property type="match status" value="1"/>
</dbReference>
<dbReference type="InterPro" id="IPR009057">
    <property type="entry name" value="Homeodomain-like_sf"/>
</dbReference>
<accession>A0A0B6S7I0</accession>
<dbReference type="HOGENOM" id="CLU_047522_3_0_4"/>
<dbReference type="Gene3D" id="1.10.10.60">
    <property type="entry name" value="Homeodomain-like"/>
    <property type="match status" value="1"/>
</dbReference>
<dbReference type="Pfam" id="PF12625">
    <property type="entry name" value="Arabinose_bd"/>
    <property type="match status" value="1"/>
</dbReference>
<dbReference type="SUPFAM" id="SSF46689">
    <property type="entry name" value="Homeodomain-like"/>
    <property type="match status" value="1"/>
</dbReference>
<proteinExistence type="predicted"/>
<dbReference type="SMART" id="SM00342">
    <property type="entry name" value="HTH_ARAC"/>
    <property type="match status" value="1"/>
</dbReference>
<evidence type="ECO:0000256" key="2">
    <source>
        <dbReference type="ARBA" id="ARBA00023125"/>
    </source>
</evidence>
<dbReference type="GO" id="GO:0003700">
    <property type="term" value="F:DNA-binding transcription factor activity"/>
    <property type="evidence" value="ECO:0007669"/>
    <property type="project" value="InterPro"/>
</dbReference>
<keyword evidence="1" id="KW-0805">Transcription regulation</keyword>
<sequence length="346" mass="38603">MGNKDGLGLRRPTIPVAYPRLLLQVFDECGLDAREVRAGTGLRDEVLAQPDARVAPSQWARLVLNAIRLTGDEGLGFALGLRLRPSAHGFLGYATLTAPDLRTALAVNARYFRTRNRQYTLTYAEHGDGATLTLAGVQASPVLRHHTMFEFVLTGIAQSLPLLTGPRASGGTPPLELRFAWPQPPWFARYRERLPPVRFDCDAHALWVAREALDWPLAIADEVAHRQALAQVERDYAAVRHDEGDWVERVRAELVHGADGYPDPDALARRLHVSTRTLRRRLDEAGAGYRALLDDARHRDARQLLRASDLDLKTIAARLQFSDPANFTRAFRKWAGMTPSAYRRGA</sequence>
<keyword evidence="3" id="KW-0804">Transcription</keyword>
<dbReference type="KEGG" id="bgp:BGL_2c22900"/>
<name>A0A0B6S7I0_BURPL</name>
<reference evidence="6" key="1">
    <citation type="submission" date="2011-03" db="EMBL/GenBank/DDBJ databases">
        <authorList>
            <person name="Voget S."/>
            <person name="Streit W.R."/>
            <person name="Jaeger K.E."/>
            <person name="Daniel R."/>
        </authorList>
    </citation>
    <scope>NUCLEOTIDE SEQUENCE [LARGE SCALE GENOMIC DNA]</scope>
    <source>
        <strain evidence="6">PG1</strain>
    </source>
</reference>
<evidence type="ECO:0000259" key="4">
    <source>
        <dbReference type="PROSITE" id="PS01124"/>
    </source>
</evidence>
<evidence type="ECO:0000256" key="3">
    <source>
        <dbReference type="ARBA" id="ARBA00023163"/>
    </source>
</evidence>
<feature type="domain" description="HTH araC/xylS-type" evidence="4">
    <location>
        <begin position="265"/>
        <end position="345"/>
    </location>
</feature>
<organism evidence="5 6">
    <name type="scientific">Burkholderia plantarii</name>
    <dbReference type="NCBI Taxonomy" id="41899"/>
    <lineage>
        <taxon>Bacteria</taxon>
        <taxon>Pseudomonadati</taxon>
        <taxon>Pseudomonadota</taxon>
        <taxon>Betaproteobacteria</taxon>
        <taxon>Burkholderiales</taxon>
        <taxon>Burkholderiaceae</taxon>
        <taxon>Burkholderia</taxon>
    </lineage>
</organism>
<dbReference type="EMBL" id="CP002581">
    <property type="protein sequence ID" value="AJK50349.1"/>
    <property type="molecule type" value="Genomic_DNA"/>
</dbReference>
<dbReference type="Proteomes" id="UP000031838">
    <property type="component" value="Chromosome 2"/>
</dbReference>
<evidence type="ECO:0000256" key="1">
    <source>
        <dbReference type="ARBA" id="ARBA00023015"/>
    </source>
</evidence>
<dbReference type="PROSITE" id="PS01124">
    <property type="entry name" value="HTH_ARAC_FAMILY_2"/>
    <property type="match status" value="1"/>
</dbReference>
<gene>
    <name evidence="5" type="ORF">BGL_2c22900</name>
</gene>
<dbReference type="InterPro" id="IPR018060">
    <property type="entry name" value="HTH_AraC"/>
</dbReference>
<keyword evidence="6" id="KW-1185">Reference proteome</keyword>
<reference evidence="5 6" key="2">
    <citation type="journal article" date="2016" name="Appl. Microbiol. Biotechnol.">
        <title>Mutations improving production and secretion of extracellular lipase by Burkholderia glumae PG1.</title>
        <authorList>
            <person name="Knapp A."/>
            <person name="Voget S."/>
            <person name="Gao R."/>
            <person name="Zaburannyi N."/>
            <person name="Krysciak D."/>
            <person name="Breuer M."/>
            <person name="Hauer B."/>
            <person name="Streit W.R."/>
            <person name="Muller R."/>
            <person name="Daniel R."/>
            <person name="Jaeger K.E."/>
        </authorList>
    </citation>
    <scope>NUCLEOTIDE SEQUENCE [LARGE SCALE GENOMIC DNA]</scope>
    <source>
        <strain evidence="5 6">PG1</strain>
    </source>
</reference>
<keyword evidence="2" id="KW-0238">DNA-binding</keyword>
<dbReference type="RefSeq" id="WP_042628647.1">
    <property type="nucleotide sequence ID" value="NZ_BSTO01000035.1"/>
</dbReference>
<evidence type="ECO:0000313" key="5">
    <source>
        <dbReference type="EMBL" id="AJK50349.1"/>
    </source>
</evidence>
<dbReference type="GO" id="GO:0005829">
    <property type="term" value="C:cytosol"/>
    <property type="evidence" value="ECO:0007669"/>
    <property type="project" value="TreeGrafter"/>
</dbReference>
<dbReference type="PANTHER" id="PTHR47894">
    <property type="entry name" value="HTH-TYPE TRANSCRIPTIONAL REGULATOR GADX"/>
    <property type="match status" value="1"/>
</dbReference>
<protein>
    <submittedName>
        <fullName evidence="5">Transcriptional regulator AraC family</fullName>
    </submittedName>
</protein>
<dbReference type="GO" id="GO:0000976">
    <property type="term" value="F:transcription cis-regulatory region binding"/>
    <property type="evidence" value="ECO:0007669"/>
    <property type="project" value="TreeGrafter"/>
</dbReference>